<dbReference type="GO" id="GO:0043190">
    <property type="term" value="C:ATP-binding cassette (ABC) transporter complex"/>
    <property type="evidence" value="ECO:0007669"/>
    <property type="project" value="InterPro"/>
</dbReference>
<dbReference type="EMBL" id="CP043046">
    <property type="protein sequence ID" value="QEI09325.1"/>
    <property type="molecule type" value="Genomic_DNA"/>
</dbReference>
<keyword evidence="3" id="KW-0732">Signal</keyword>
<dbReference type="KEGG" id="pacr:FXN63_14455"/>
<reference evidence="5 6" key="1">
    <citation type="submission" date="2019-08" db="EMBL/GenBank/DDBJ databases">
        <title>Amphibian skin-associated Pigmentiphaga: genome sequence and occurrence across geography and hosts.</title>
        <authorList>
            <person name="Bletz M.C."/>
            <person name="Bunk B."/>
            <person name="Sproeer C."/>
            <person name="Biwer P."/>
            <person name="Reiter S."/>
            <person name="Rabemananjara F.C.E."/>
            <person name="Schulz S."/>
            <person name="Overmann J."/>
            <person name="Vences M."/>
        </authorList>
    </citation>
    <scope>NUCLEOTIDE SEQUENCE [LARGE SCALE GENOMIC DNA]</scope>
    <source>
        <strain evidence="5 6">Mada1488</strain>
    </source>
</reference>
<dbReference type="InterPro" id="IPR039424">
    <property type="entry name" value="SBP_5"/>
</dbReference>
<dbReference type="OrthoDB" id="9801799at2"/>
<evidence type="ECO:0000256" key="2">
    <source>
        <dbReference type="ARBA" id="ARBA00022448"/>
    </source>
</evidence>
<dbReference type="Gene3D" id="3.40.190.10">
    <property type="entry name" value="Periplasmic binding protein-like II"/>
    <property type="match status" value="1"/>
</dbReference>
<dbReference type="PIRSF" id="PIRSF002741">
    <property type="entry name" value="MppA"/>
    <property type="match status" value="1"/>
</dbReference>
<dbReference type="InterPro" id="IPR030678">
    <property type="entry name" value="Peptide/Ni-bd"/>
</dbReference>
<dbReference type="PANTHER" id="PTHR30290">
    <property type="entry name" value="PERIPLASMIC BINDING COMPONENT OF ABC TRANSPORTER"/>
    <property type="match status" value="1"/>
</dbReference>
<keyword evidence="6" id="KW-1185">Reference proteome</keyword>
<gene>
    <name evidence="5" type="ORF">FXN63_14455</name>
</gene>
<dbReference type="PANTHER" id="PTHR30290:SF9">
    <property type="entry name" value="OLIGOPEPTIDE-BINDING PROTEIN APPA"/>
    <property type="match status" value="1"/>
</dbReference>
<dbReference type="Gene3D" id="3.90.76.10">
    <property type="entry name" value="Dipeptide-binding Protein, Domain 1"/>
    <property type="match status" value="1"/>
</dbReference>
<evidence type="ECO:0000256" key="3">
    <source>
        <dbReference type="ARBA" id="ARBA00022729"/>
    </source>
</evidence>
<dbReference type="AlphaFoldDB" id="A0A5C0B518"/>
<proteinExistence type="inferred from homology"/>
<dbReference type="GO" id="GO:0015833">
    <property type="term" value="P:peptide transport"/>
    <property type="evidence" value="ECO:0007669"/>
    <property type="project" value="TreeGrafter"/>
</dbReference>
<dbReference type="Proteomes" id="UP000325161">
    <property type="component" value="Chromosome"/>
</dbReference>
<evidence type="ECO:0000313" key="6">
    <source>
        <dbReference type="Proteomes" id="UP000325161"/>
    </source>
</evidence>
<accession>A0A5C0B518</accession>
<dbReference type="InterPro" id="IPR000914">
    <property type="entry name" value="SBP_5_dom"/>
</dbReference>
<dbReference type="GO" id="GO:0030288">
    <property type="term" value="C:outer membrane-bounded periplasmic space"/>
    <property type="evidence" value="ECO:0007669"/>
    <property type="project" value="UniProtKB-ARBA"/>
</dbReference>
<dbReference type="CDD" id="cd00995">
    <property type="entry name" value="PBP2_NikA_DppA_OppA_like"/>
    <property type="match status" value="1"/>
</dbReference>
<dbReference type="GO" id="GO:1904680">
    <property type="term" value="F:peptide transmembrane transporter activity"/>
    <property type="evidence" value="ECO:0007669"/>
    <property type="project" value="TreeGrafter"/>
</dbReference>
<dbReference type="SUPFAM" id="SSF53850">
    <property type="entry name" value="Periplasmic binding protein-like II"/>
    <property type="match status" value="1"/>
</dbReference>
<dbReference type="Gene3D" id="3.10.105.10">
    <property type="entry name" value="Dipeptide-binding Protein, Domain 3"/>
    <property type="match status" value="1"/>
</dbReference>
<keyword evidence="2" id="KW-0813">Transport</keyword>
<dbReference type="Pfam" id="PF00496">
    <property type="entry name" value="SBP_bac_5"/>
    <property type="match status" value="1"/>
</dbReference>
<evidence type="ECO:0000259" key="4">
    <source>
        <dbReference type="Pfam" id="PF00496"/>
    </source>
</evidence>
<protein>
    <submittedName>
        <fullName evidence="5">ABC transporter substrate-binding protein</fullName>
    </submittedName>
</protein>
<organism evidence="5 6">
    <name type="scientific">Pigmentiphaga aceris</name>
    <dbReference type="NCBI Taxonomy" id="1940612"/>
    <lineage>
        <taxon>Bacteria</taxon>
        <taxon>Pseudomonadati</taxon>
        <taxon>Pseudomonadota</taxon>
        <taxon>Betaproteobacteria</taxon>
        <taxon>Burkholderiales</taxon>
        <taxon>Alcaligenaceae</taxon>
        <taxon>Pigmentiphaga</taxon>
    </lineage>
</organism>
<feature type="domain" description="Solute-binding protein family 5" evidence="4">
    <location>
        <begin position="72"/>
        <end position="434"/>
    </location>
</feature>
<comment type="similarity">
    <text evidence="1">Belongs to the bacterial solute-binding protein 5 family.</text>
</comment>
<sequence>MLGAGALMSGGVVRNAFAAEPPKRGGTLTWAQTVPPDTLDPHFTGSLAAIKIHNNIFNGLLKVVYDGKAVSFVPDLAESWEMTDGMTHIFKLRAGVKFHDGGVCDAEAVKWSIERVKDPKTGSPHAWMVASLAGIDIIDPLTVRIRYSKPFAFFPVAMNGATGRAGTIVSRKAVEKYGKDFGRNPVGTGPFKFVQWRENEMIELERNPDYFEAGLPYLDKIQIKLVKEPTSAVAAVMSGQVDGMDACPFQLMPMLRSNKNLNVYGELEGNYSFLGMNNKRAPFNDPNLRLAIAYAIDRELIVKQGYFGDASPAYSLISPPMTKFFDPNIAKSGRGQFFDLKKAQEYRAKAAVQGEISPVYIATEAFTSNGGSGSRNAQLIIPMLAKIGIKVKLEIMDPAVLTKRRNAGDFDLYDEAWQADLDPDETIRPEWTTGVPWNFVGYSNPEFDKLILQAAEIVDVEERKKLYYAAEDIMLQKDAPIALLAHTKVFKIFNKRVEGFKYVPVDLMNMHTVSLKT</sequence>
<evidence type="ECO:0000313" key="5">
    <source>
        <dbReference type="EMBL" id="QEI09325.1"/>
    </source>
</evidence>
<name>A0A5C0B518_9BURK</name>
<evidence type="ECO:0000256" key="1">
    <source>
        <dbReference type="ARBA" id="ARBA00005695"/>
    </source>
</evidence>